<keyword evidence="2" id="KW-1133">Transmembrane helix</keyword>
<gene>
    <name evidence="3" type="ORF">J0A65_05360</name>
</gene>
<evidence type="ECO:0000313" key="3">
    <source>
        <dbReference type="EMBL" id="MBN7819282.1"/>
    </source>
</evidence>
<evidence type="ECO:0000256" key="1">
    <source>
        <dbReference type="SAM" id="Coils"/>
    </source>
</evidence>
<dbReference type="Pfam" id="PF05137">
    <property type="entry name" value="PilN"/>
    <property type="match status" value="1"/>
</dbReference>
<dbReference type="EMBL" id="JAFKCS010000003">
    <property type="protein sequence ID" value="MBN7819282.1"/>
    <property type="molecule type" value="Genomic_DNA"/>
</dbReference>
<feature type="coiled-coil region" evidence="1">
    <location>
        <begin position="46"/>
        <end position="73"/>
    </location>
</feature>
<sequence>MKFRVNLYSEDMRPRYELLTLPFVLSVWALVAVLLTVGWWYSERQLTEWQAIAEHAEQRLQNQRAQVAAQQQLLGREPSEVLAKRVLALQKQIDTQQHILTILDQQGSAGPGYATFMQDLAKYHQDGIWLNQIQINGAHLSLKGGVQHSEALPAWLEKLSQSPYFQGKEFSNVALTRDGQDNLQFVLSSMFPGQKGGRQ</sequence>
<dbReference type="InterPro" id="IPR007813">
    <property type="entry name" value="PilN"/>
</dbReference>
<keyword evidence="4" id="KW-1185">Reference proteome</keyword>
<accession>A0ABS3CQA5</accession>
<protein>
    <submittedName>
        <fullName evidence="3">PilN domain-containing protein</fullName>
    </submittedName>
</protein>
<evidence type="ECO:0000256" key="2">
    <source>
        <dbReference type="SAM" id="Phobius"/>
    </source>
</evidence>
<comment type="caution">
    <text evidence="3">The sequence shown here is derived from an EMBL/GenBank/DDBJ whole genome shotgun (WGS) entry which is preliminary data.</text>
</comment>
<evidence type="ECO:0000313" key="4">
    <source>
        <dbReference type="Proteomes" id="UP000663992"/>
    </source>
</evidence>
<proteinExistence type="predicted"/>
<dbReference type="Proteomes" id="UP000663992">
    <property type="component" value="Unassembled WGS sequence"/>
</dbReference>
<keyword evidence="2" id="KW-0472">Membrane</keyword>
<feature type="transmembrane region" description="Helical" evidence="2">
    <location>
        <begin position="21"/>
        <end position="41"/>
    </location>
</feature>
<reference evidence="3 4" key="1">
    <citation type="submission" date="2021-03" db="EMBL/GenBank/DDBJ databases">
        <title>novel species isolated from a fishpond in China.</title>
        <authorList>
            <person name="Lu H."/>
            <person name="Cai Z."/>
        </authorList>
    </citation>
    <scope>NUCLEOTIDE SEQUENCE [LARGE SCALE GENOMIC DNA]</scope>
    <source>
        <strain evidence="3 4">Y57</strain>
    </source>
</reference>
<keyword evidence="2" id="KW-0812">Transmembrane</keyword>
<organism evidence="3 4">
    <name type="scientific">Bowmanella yangjiangensis</name>
    <dbReference type="NCBI Taxonomy" id="2811230"/>
    <lineage>
        <taxon>Bacteria</taxon>
        <taxon>Pseudomonadati</taxon>
        <taxon>Pseudomonadota</taxon>
        <taxon>Gammaproteobacteria</taxon>
        <taxon>Alteromonadales</taxon>
        <taxon>Alteromonadaceae</taxon>
        <taxon>Bowmanella</taxon>
    </lineage>
</organism>
<dbReference type="RefSeq" id="WP_206593097.1">
    <property type="nucleotide sequence ID" value="NZ_JAFKCS010000003.1"/>
</dbReference>
<keyword evidence="1" id="KW-0175">Coiled coil</keyword>
<name>A0ABS3CQA5_9ALTE</name>